<dbReference type="PROSITE" id="PS51257">
    <property type="entry name" value="PROKAR_LIPOPROTEIN"/>
    <property type="match status" value="1"/>
</dbReference>
<dbReference type="Proteomes" id="UP000518300">
    <property type="component" value="Unassembled WGS sequence"/>
</dbReference>
<evidence type="ECO:0008006" key="3">
    <source>
        <dbReference type="Google" id="ProtNLM"/>
    </source>
</evidence>
<sequence length="201" mass="21468">MRSVSWSRSWVVVSLLGLAACGPEDGSGMDDSELGTAEAELQSCSPTSPQPAGCYYGQYCGVNAYCEPVAAPTCQNFVAHGTSWNPNTSLGPVIYQSGQVYFGPDGVWCSPNLDRIIIRLKAYSPSGNLPTSRSGFSGWLRYVRMDGGIVDASSLVTNVNTSADRRTTTFDTNLCVYPGTTTVSAGFYFVDGNEHCVQAVK</sequence>
<reference evidence="1 2" key="1">
    <citation type="submission" date="2020-04" db="EMBL/GenBank/DDBJ databases">
        <title>Draft genome of Pyxidicoccus fallax type strain.</title>
        <authorList>
            <person name="Whitworth D.E."/>
        </authorList>
    </citation>
    <scope>NUCLEOTIDE SEQUENCE [LARGE SCALE GENOMIC DNA]</scope>
    <source>
        <strain evidence="1 2">DSM 14698</strain>
    </source>
</reference>
<keyword evidence="2" id="KW-1185">Reference proteome</keyword>
<gene>
    <name evidence="1" type="ORF">HG543_48630</name>
</gene>
<dbReference type="EMBL" id="JABBJJ010000455">
    <property type="protein sequence ID" value="NMO22673.1"/>
    <property type="molecule type" value="Genomic_DNA"/>
</dbReference>
<comment type="caution">
    <text evidence="1">The sequence shown here is derived from an EMBL/GenBank/DDBJ whole genome shotgun (WGS) entry which is preliminary data.</text>
</comment>
<accession>A0A848LZB4</accession>
<name>A0A848LZB4_9BACT</name>
<dbReference type="RefSeq" id="WP_169351800.1">
    <property type="nucleotide sequence ID" value="NZ_JABBJJ010000455.1"/>
</dbReference>
<proteinExistence type="predicted"/>
<organism evidence="1 2">
    <name type="scientific">Pyxidicoccus fallax</name>
    <dbReference type="NCBI Taxonomy" id="394095"/>
    <lineage>
        <taxon>Bacteria</taxon>
        <taxon>Pseudomonadati</taxon>
        <taxon>Myxococcota</taxon>
        <taxon>Myxococcia</taxon>
        <taxon>Myxococcales</taxon>
        <taxon>Cystobacterineae</taxon>
        <taxon>Myxococcaceae</taxon>
        <taxon>Pyxidicoccus</taxon>
    </lineage>
</organism>
<protein>
    <recommendedName>
        <fullName evidence="3">Lipoprotein</fullName>
    </recommendedName>
</protein>
<dbReference type="AlphaFoldDB" id="A0A848LZB4"/>
<evidence type="ECO:0000313" key="2">
    <source>
        <dbReference type="Proteomes" id="UP000518300"/>
    </source>
</evidence>
<evidence type="ECO:0000313" key="1">
    <source>
        <dbReference type="EMBL" id="NMO22673.1"/>
    </source>
</evidence>